<dbReference type="RefSeq" id="WP_245375897.1">
    <property type="nucleotide sequence ID" value="NZ_JAGGLB010000024.1"/>
</dbReference>
<dbReference type="InterPro" id="IPR016191">
    <property type="entry name" value="Ribonuclease/ribotoxin"/>
</dbReference>
<proteinExistence type="inferred from homology"/>
<sequence>MRSIKRIRLLLYMVLMFSVLTWVLTGCTVSEVVPEGTPGVVLESPPLTGTPAPTLSSEFEALDHGDGELDEFRDIALHLLEHGELPDYYLTKAEARKLGWVAQEGNLHDVAPGTSIGGDTFLNRERLLPTAKGRVWYEADIHYSGGARGADRILYASDGLIYMTRNHYKTFTRMDRGEN</sequence>
<keyword evidence="8" id="KW-1185">Reference proteome</keyword>
<dbReference type="Gene3D" id="3.10.450.30">
    <property type="entry name" value="Microbial ribonucleases"/>
    <property type="match status" value="1"/>
</dbReference>
<comment type="caution">
    <text evidence="7">The sequence shown here is derived from an EMBL/GenBank/DDBJ whole genome shotgun (WGS) entry which is preliminary data.</text>
</comment>
<keyword evidence="4" id="KW-0964">Secreted</keyword>
<keyword evidence="6" id="KW-0378">Hydrolase</keyword>
<dbReference type="EMBL" id="JAGGLB010000024">
    <property type="protein sequence ID" value="MBP1994201.1"/>
    <property type="molecule type" value="Genomic_DNA"/>
</dbReference>
<evidence type="ECO:0000256" key="5">
    <source>
        <dbReference type="ARBA" id="ARBA00022722"/>
    </source>
</evidence>
<comment type="subcellular location">
    <subcellularLocation>
        <location evidence="1">Secreted</location>
    </subcellularLocation>
</comment>
<dbReference type="Proteomes" id="UP001519287">
    <property type="component" value="Unassembled WGS sequence"/>
</dbReference>
<dbReference type="Pfam" id="PF00545">
    <property type="entry name" value="Ribonuclease"/>
    <property type="match status" value="1"/>
</dbReference>
<dbReference type="InterPro" id="IPR000026">
    <property type="entry name" value="N1-like"/>
</dbReference>
<protein>
    <recommendedName>
        <fullName evidence="3">Ribonuclease</fullName>
    </recommendedName>
</protein>
<evidence type="ECO:0000256" key="3">
    <source>
        <dbReference type="ARBA" id="ARBA00022214"/>
    </source>
</evidence>
<comment type="similarity">
    <text evidence="2">Belongs to the ribonuclease N1/T1 family.</text>
</comment>
<evidence type="ECO:0000256" key="4">
    <source>
        <dbReference type="ARBA" id="ARBA00022525"/>
    </source>
</evidence>
<evidence type="ECO:0000313" key="7">
    <source>
        <dbReference type="EMBL" id="MBP1994201.1"/>
    </source>
</evidence>
<gene>
    <name evidence="7" type="ORF">J2Z66_005837</name>
</gene>
<evidence type="ECO:0000256" key="1">
    <source>
        <dbReference type="ARBA" id="ARBA00004613"/>
    </source>
</evidence>
<accession>A0ABS4J4N0</accession>
<evidence type="ECO:0000256" key="2">
    <source>
        <dbReference type="ARBA" id="ARBA00009006"/>
    </source>
</evidence>
<keyword evidence="5" id="KW-0540">Nuclease</keyword>
<evidence type="ECO:0000256" key="6">
    <source>
        <dbReference type="ARBA" id="ARBA00022801"/>
    </source>
</evidence>
<name>A0ABS4J4N0_9BACL</name>
<organism evidence="7 8">
    <name type="scientific">Paenibacillus eucommiae</name>
    <dbReference type="NCBI Taxonomy" id="1355755"/>
    <lineage>
        <taxon>Bacteria</taxon>
        <taxon>Bacillati</taxon>
        <taxon>Bacillota</taxon>
        <taxon>Bacilli</taxon>
        <taxon>Bacillales</taxon>
        <taxon>Paenibacillaceae</taxon>
        <taxon>Paenibacillus</taxon>
    </lineage>
</organism>
<dbReference type="SUPFAM" id="SSF53933">
    <property type="entry name" value="Microbial ribonucleases"/>
    <property type="match status" value="1"/>
</dbReference>
<evidence type="ECO:0000313" key="8">
    <source>
        <dbReference type="Proteomes" id="UP001519287"/>
    </source>
</evidence>
<dbReference type="PROSITE" id="PS51257">
    <property type="entry name" value="PROKAR_LIPOPROTEIN"/>
    <property type="match status" value="1"/>
</dbReference>
<reference evidence="7 8" key="1">
    <citation type="submission" date="2021-03" db="EMBL/GenBank/DDBJ databases">
        <title>Genomic Encyclopedia of Type Strains, Phase IV (KMG-IV): sequencing the most valuable type-strain genomes for metagenomic binning, comparative biology and taxonomic classification.</title>
        <authorList>
            <person name="Goeker M."/>
        </authorList>
    </citation>
    <scope>NUCLEOTIDE SEQUENCE [LARGE SCALE GENOMIC DNA]</scope>
    <source>
        <strain evidence="7 8">DSM 26048</strain>
    </source>
</reference>
<dbReference type="PRINTS" id="PR00117">
    <property type="entry name" value="BARNASE"/>
</dbReference>
<dbReference type="InterPro" id="IPR001887">
    <property type="entry name" value="Barnase"/>
</dbReference>